<dbReference type="InterPro" id="IPR018114">
    <property type="entry name" value="TRYPSIN_HIS"/>
</dbReference>
<dbReference type="InterPro" id="IPR033116">
    <property type="entry name" value="TRYPSIN_SER"/>
</dbReference>
<dbReference type="InParanoid" id="A0A067R237"/>
<dbReference type="CDD" id="cd00190">
    <property type="entry name" value="Tryp_SPc"/>
    <property type="match status" value="1"/>
</dbReference>
<gene>
    <name evidence="8" type="ORF">L798_08764</name>
</gene>
<evidence type="ECO:0000313" key="8">
    <source>
        <dbReference type="EMBL" id="KDR17082.1"/>
    </source>
</evidence>
<dbReference type="Pfam" id="PF00089">
    <property type="entry name" value="Trypsin"/>
    <property type="match status" value="1"/>
</dbReference>
<dbReference type="PANTHER" id="PTHR24276">
    <property type="entry name" value="POLYSERASE-RELATED"/>
    <property type="match status" value="1"/>
</dbReference>
<evidence type="ECO:0000256" key="5">
    <source>
        <dbReference type="ARBA" id="ARBA00023157"/>
    </source>
</evidence>
<proteinExistence type="inferred from homology"/>
<dbReference type="InterPro" id="IPR001314">
    <property type="entry name" value="Peptidase_S1A"/>
</dbReference>
<evidence type="ECO:0000256" key="2">
    <source>
        <dbReference type="ARBA" id="ARBA00022670"/>
    </source>
</evidence>
<dbReference type="InterPro" id="IPR001254">
    <property type="entry name" value="Trypsin_dom"/>
</dbReference>
<organism evidence="8 9">
    <name type="scientific">Zootermopsis nevadensis</name>
    <name type="common">Dampwood termite</name>
    <dbReference type="NCBI Taxonomy" id="136037"/>
    <lineage>
        <taxon>Eukaryota</taxon>
        <taxon>Metazoa</taxon>
        <taxon>Ecdysozoa</taxon>
        <taxon>Arthropoda</taxon>
        <taxon>Hexapoda</taxon>
        <taxon>Insecta</taxon>
        <taxon>Pterygota</taxon>
        <taxon>Neoptera</taxon>
        <taxon>Polyneoptera</taxon>
        <taxon>Dictyoptera</taxon>
        <taxon>Blattodea</taxon>
        <taxon>Blattoidea</taxon>
        <taxon>Termitoidae</taxon>
        <taxon>Termopsidae</taxon>
        <taxon>Zootermopsis</taxon>
    </lineage>
</organism>
<evidence type="ECO:0000259" key="7">
    <source>
        <dbReference type="PROSITE" id="PS50240"/>
    </source>
</evidence>
<feature type="domain" description="Peptidase S1" evidence="7">
    <location>
        <begin position="47"/>
        <end position="255"/>
    </location>
</feature>
<dbReference type="Proteomes" id="UP000027135">
    <property type="component" value="Unassembled WGS sequence"/>
</dbReference>
<dbReference type="Gene3D" id="2.40.10.10">
    <property type="entry name" value="Trypsin-like serine proteases"/>
    <property type="match status" value="1"/>
</dbReference>
<keyword evidence="2 6" id="KW-0645">Protease</keyword>
<sequence>MPRSSEWSPPCKQPYTGQVKIEIKPDNFKCKHLNTKFDHINWPVSEVSLQYGGSHYCGATVLSPEYVLTAAHCIFGNSIDDYSVRAGTNTYYTGGTVHRVIEWAYHENYVNEAYWNDDIAVVKVRPDIILGDNIKLTTLPPPGDEPKGGAASVAIGWGSGCYGCAGIPNLQKVNLKIYSHEDCLDIYGFGPTTDMVCSGIPEEEKGVCSGDSGGALLVDGIQVGITSWTRVPCAEYPAVWTKVSHYRDWIAEKTGV</sequence>
<dbReference type="PROSITE" id="PS00134">
    <property type="entry name" value="TRYPSIN_HIS"/>
    <property type="match status" value="1"/>
</dbReference>
<dbReference type="PROSITE" id="PS50240">
    <property type="entry name" value="TRYPSIN_DOM"/>
    <property type="match status" value="1"/>
</dbReference>
<dbReference type="FunFam" id="2.40.10.10:FF:000068">
    <property type="entry name" value="transmembrane protease serine 2"/>
    <property type="match status" value="1"/>
</dbReference>
<dbReference type="InterPro" id="IPR050430">
    <property type="entry name" value="Peptidase_S1"/>
</dbReference>
<comment type="similarity">
    <text evidence="1">Belongs to the peptidase S1 family.</text>
</comment>
<dbReference type="eggNOG" id="KOG3627">
    <property type="taxonomic scope" value="Eukaryota"/>
</dbReference>
<evidence type="ECO:0000313" key="9">
    <source>
        <dbReference type="Proteomes" id="UP000027135"/>
    </source>
</evidence>
<reference evidence="8 9" key="1">
    <citation type="journal article" date="2014" name="Nat. Commun.">
        <title>Molecular traces of alternative social organization in a termite genome.</title>
        <authorList>
            <person name="Terrapon N."/>
            <person name="Li C."/>
            <person name="Robertson H.M."/>
            <person name="Ji L."/>
            <person name="Meng X."/>
            <person name="Booth W."/>
            <person name="Chen Z."/>
            <person name="Childers C.P."/>
            <person name="Glastad K.M."/>
            <person name="Gokhale K."/>
            <person name="Gowin J."/>
            <person name="Gronenberg W."/>
            <person name="Hermansen R.A."/>
            <person name="Hu H."/>
            <person name="Hunt B.G."/>
            <person name="Huylmans A.K."/>
            <person name="Khalil S.M."/>
            <person name="Mitchell R.D."/>
            <person name="Munoz-Torres M.C."/>
            <person name="Mustard J.A."/>
            <person name="Pan H."/>
            <person name="Reese J.T."/>
            <person name="Scharf M.E."/>
            <person name="Sun F."/>
            <person name="Vogel H."/>
            <person name="Xiao J."/>
            <person name="Yang W."/>
            <person name="Yang Z."/>
            <person name="Yang Z."/>
            <person name="Zhou J."/>
            <person name="Zhu J."/>
            <person name="Brent C.S."/>
            <person name="Elsik C.G."/>
            <person name="Goodisman M.A."/>
            <person name="Liberles D.A."/>
            <person name="Roe R.M."/>
            <person name="Vargo E.L."/>
            <person name="Vilcinskas A."/>
            <person name="Wang J."/>
            <person name="Bornberg-Bauer E."/>
            <person name="Korb J."/>
            <person name="Zhang G."/>
            <person name="Liebig J."/>
        </authorList>
    </citation>
    <scope>NUCLEOTIDE SEQUENCE [LARGE SCALE GENOMIC DNA]</scope>
    <source>
        <tissue evidence="8">Whole organism</tissue>
    </source>
</reference>
<protein>
    <submittedName>
        <fullName evidence="8">Trypsin-1</fullName>
    </submittedName>
</protein>
<evidence type="ECO:0000256" key="1">
    <source>
        <dbReference type="ARBA" id="ARBA00007664"/>
    </source>
</evidence>
<dbReference type="PANTHER" id="PTHR24276:SF98">
    <property type="entry name" value="FI18310P1-RELATED"/>
    <property type="match status" value="1"/>
</dbReference>
<dbReference type="SMART" id="SM00020">
    <property type="entry name" value="Tryp_SPc"/>
    <property type="match status" value="1"/>
</dbReference>
<dbReference type="SUPFAM" id="SSF50494">
    <property type="entry name" value="Trypsin-like serine proteases"/>
    <property type="match status" value="1"/>
</dbReference>
<evidence type="ECO:0000256" key="3">
    <source>
        <dbReference type="ARBA" id="ARBA00022801"/>
    </source>
</evidence>
<dbReference type="InterPro" id="IPR043504">
    <property type="entry name" value="Peptidase_S1_PA_chymotrypsin"/>
</dbReference>
<keyword evidence="9" id="KW-1185">Reference proteome</keyword>
<dbReference type="AlphaFoldDB" id="A0A067R237"/>
<keyword evidence="5" id="KW-1015">Disulfide bond</keyword>
<dbReference type="GO" id="GO:0004252">
    <property type="term" value="F:serine-type endopeptidase activity"/>
    <property type="evidence" value="ECO:0007669"/>
    <property type="project" value="InterPro"/>
</dbReference>
<dbReference type="InterPro" id="IPR009003">
    <property type="entry name" value="Peptidase_S1_PA"/>
</dbReference>
<keyword evidence="4 6" id="KW-0720">Serine protease</keyword>
<evidence type="ECO:0000256" key="4">
    <source>
        <dbReference type="ARBA" id="ARBA00022825"/>
    </source>
</evidence>
<dbReference type="EMBL" id="KK852756">
    <property type="protein sequence ID" value="KDR17082.1"/>
    <property type="molecule type" value="Genomic_DNA"/>
</dbReference>
<dbReference type="PROSITE" id="PS00135">
    <property type="entry name" value="TRYPSIN_SER"/>
    <property type="match status" value="1"/>
</dbReference>
<keyword evidence="3 6" id="KW-0378">Hydrolase</keyword>
<name>A0A067R237_ZOONE</name>
<dbReference type="GO" id="GO:0006508">
    <property type="term" value="P:proteolysis"/>
    <property type="evidence" value="ECO:0007669"/>
    <property type="project" value="UniProtKB-KW"/>
</dbReference>
<accession>A0A067R237</accession>
<dbReference type="STRING" id="136037.A0A067R237"/>
<evidence type="ECO:0000256" key="6">
    <source>
        <dbReference type="RuleBase" id="RU363034"/>
    </source>
</evidence>
<dbReference type="PRINTS" id="PR00722">
    <property type="entry name" value="CHYMOTRYPSIN"/>
</dbReference>